<proteinExistence type="predicted"/>
<dbReference type="GO" id="GO:0005737">
    <property type="term" value="C:cytoplasm"/>
    <property type="evidence" value="ECO:0007669"/>
    <property type="project" value="InterPro"/>
</dbReference>
<evidence type="ECO:0000313" key="6">
    <source>
        <dbReference type="EMBL" id="TCZ67489.1"/>
    </source>
</evidence>
<dbReference type="EMBL" id="SKFH01000034">
    <property type="protein sequence ID" value="TCZ67489.1"/>
    <property type="molecule type" value="Genomic_DNA"/>
</dbReference>
<feature type="active site" evidence="4">
    <location>
        <position position="42"/>
    </location>
</feature>
<evidence type="ECO:0000259" key="5">
    <source>
        <dbReference type="PROSITE" id="PS50122"/>
    </source>
</evidence>
<protein>
    <recommendedName>
        <fullName evidence="2">protein-glutamate methylesterase</fullName>
        <ecNumber evidence="2">3.1.1.61</ecNumber>
    </recommendedName>
</protein>
<evidence type="ECO:0000256" key="1">
    <source>
        <dbReference type="ARBA" id="ARBA00022801"/>
    </source>
</evidence>
<dbReference type="EC" id="3.1.1.61" evidence="2"/>
<reference evidence="6 7" key="1">
    <citation type="submission" date="2019-03" db="EMBL/GenBank/DDBJ databases">
        <authorList>
            <person name="Kim M.K.M."/>
        </authorList>
    </citation>
    <scope>NUCLEOTIDE SEQUENCE [LARGE SCALE GENOMIC DNA]</scope>
    <source>
        <strain evidence="6 7">17J68-15</strain>
    </source>
</reference>
<dbReference type="PANTHER" id="PTHR42872:SF6">
    <property type="entry name" value="PROTEIN-GLUTAMATE METHYLESTERASE_PROTEIN-GLUTAMINE GLUTAMINASE"/>
    <property type="match status" value="1"/>
</dbReference>
<dbReference type="GO" id="GO:0000156">
    <property type="term" value="F:phosphorelay response regulator activity"/>
    <property type="evidence" value="ECO:0007669"/>
    <property type="project" value="InterPro"/>
</dbReference>
<dbReference type="Pfam" id="PF01339">
    <property type="entry name" value="CheB_methylest"/>
    <property type="match status" value="1"/>
</dbReference>
<comment type="caution">
    <text evidence="6">The sequence shown here is derived from an EMBL/GenBank/DDBJ whole genome shotgun (WGS) entry which is preliminary data.</text>
</comment>
<keyword evidence="1 4" id="KW-0378">Hydrolase</keyword>
<dbReference type="RefSeq" id="WP_131853428.1">
    <property type="nucleotide sequence ID" value="NZ_SKFH01000034.1"/>
</dbReference>
<sequence length="188" mass="20072">MAQDRRVKLVVIGGSAGSLEVLLQVLPFLRPGLAYALVIVVHRKSAESMLAELLASRTRLPVKEAEDKEPLLSGTVYLAPADYHTLLESNGSLSLDCSEKVNWSRPSIDVTFETAADVYGETLVGLLLSGANHDGVVGLGRIAANGGQVWVQDPATAQVAYMPQGALNELPVDRVLRPEEMADALNAL</sequence>
<evidence type="ECO:0000256" key="3">
    <source>
        <dbReference type="ARBA" id="ARBA00048267"/>
    </source>
</evidence>
<dbReference type="Gene3D" id="3.40.50.180">
    <property type="entry name" value="Methylesterase CheB, C-terminal domain"/>
    <property type="match status" value="1"/>
</dbReference>
<feature type="active site" evidence="4">
    <location>
        <position position="134"/>
    </location>
</feature>
<dbReference type="InterPro" id="IPR000673">
    <property type="entry name" value="Sig_transdc_resp-reg_Me-estase"/>
</dbReference>
<organism evidence="6 7">
    <name type="scientific">Flaviaesturariibacter aridisoli</name>
    <dbReference type="NCBI Taxonomy" id="2545761"/>
    <lineage>
        <taxon>Bacteria</taxon>
        <taxon>Pseudomonadati</taxon>
        <taxon>Bacteroidota</taxon>
        <taxon>Chitinophagia</taxon>
        <taxon>Chitinophagales</taxon>
        <taxon>Chitinophagaceae</taxon>
        <taxon>Flaviaestuariibacter</taxon>
    </lineage>
</organism>
<evidence type="ECO:0000313" key="7">
    <source>
        <dbReference type="Proteomes" id="UP000295164"/>
    </source>
</evidence>
<feature type="domain" description="CheB-type methylesterase" evidence="5">
    <location>
        <begin position="8"/>
        <end position="188"/>
    </location>
</feature>
<keyword evidence="4" id="KW-0145">Chemotaxis</keyword>
<dbReference type="Proteomes" id="UP000295164">
    <property type="component" value="Unassembled WGS sequence"/>
</dbReference>
<dbReference type="CDD" id="cd16433">
    <property type="entry name" value="CheB"/>
    <property type="match status" value="1"/>
</dbReference>
<keyword evidence="7" id="KW-1185">Reference proteome</keyword>
<dbReference type="OrthoDB" id="1524092at2"/>
<accession>A0A4R4E0C3</accession>
<dbReference type="SUPFAM" id="SSF52738">
    <property type="entry name" value="Methylesterase CheB, C-terminal domain"/>
    <property type="match status" value="1"/>
</dbReference>
<feature type="active site" evidence="4">
    <location>
        <position position="15"/>
    </location>
</feature>
<dbReference type="PROSITE" id="PS50122">
    <property type="entry name" value="CHEB"/>
    <property type="match status" value="1"/>
</dbReference>
<dbReference type="GO" id="GO:0006935">
    <property type="term" value="P:chemotaxis"/>
    <property type="evidence" value="ECO:0007669"/>
    <property type="project" value="UniProtKB-UniRule"/>
</dbReference>
<evidence type="ECO:0000256" key="2">
    <source>
        <dbReference type="ARBA" id="ARBA00039140"/>
    </source>
</evidence>
<dbReference type="GO" id="GO:0008984">
    <property type="term" value="F:protein-glutamate methylesterase activity"/>
    <property type="evidence" value="ECO:0007669"/>
    <property type="project" value="UniProtKB-EC"/>
</dbReference>
<gene>
    <name evidence="6" type="ORF">E0486_15530</name>
</gene>
<name>A0A4R4E0C3_9BACT</name>
<comment type="catalytic activity">
    <reaction evidence="3">
        <text>[protein]-L-glutamate 5-O-methyl ester + H2O = L-glutamyl-[protein] + methanol + H(+)</text>
        <dbReference type="Rhea" id="RHEA:23236"/>
        <dbReference type="Rhea" id="RHEA-COMP:10208"/>
        <dbReference type="Rhea" id="RHEA-COMP:10311"/>
        <dbReference type="ChEBI" id="CHEBI:15377"/>
        <dbReference type="ChEBI" id="CHEBI:15378"/>
        <dbReference type="ChEBI" id="CHEBI:17790"/>
        <dbReference type="ChEBI" id="CHEBI:29973"/>
        <dbReference type="ChEBI" id="CHEBI:82795"/>
        <dbReference type="EC" id="3.1.1.61"/>
    </reaction>
</comment>
<dbReference type="PANTHER" id="PTHR42872">
    <property type="entry name" value="PROTEIN-GLUTAMATE METHYLESTERASE/PROTEIN-GLUTAMINE GLUTAMINASE"/>
    <property type="match status" value="1"/>
</dbReference>
<dbReference type="InterPro" id="IPR035909">
    <property type="entry name" value="CheB_C"/>
</dbReference>
<dbReference type="AlphaFoldDB" id="A0A4R4E0C3"/>
<evidence type="ECO:0000256" key="4">
    <source>
        <dbReference type="PROSITE-ProRule" id="PRU00050"/>
    </source>
</evidence>